<dbReference type="InterPro" id="IPR045584">
    <property type="entry name" value="Pilin-like"/>
</dbReference>
<keyword evidence="3" id="KW-1185">Reference proteome</keyword>
<proteinExistence type="predicted"/>
<protein>
    <submittedName>
        <fullName evidence="2">Prepilin-type N-terminal cleavage/methylation domain-containing protein</fullName>
    </submittedName>
</protein>
<keyword evidence="1" id="KW-0472">Membrane</keyword>
<dbReference type="SUPFAM" id="SSF54523">
    <property type="entry name" value="Pili subunits"/>
    <property type="match status" value="1"/>
</dbReference>
<dbReference type="InterPro" id="IPR012902">
    <property type="entry name" value="N_methyl_site"/>
</dbReference>
<dbReference type="PANTHER" id="PTHR30093">
    <property type="entry name" value="GENERAL SECRETION PATHWAY PROTEIN G"/>
    <property type="match status" value="1"/>
</dbReference>
<gene>
    <name evidence="2" type="ORF">FYJ85_10430</name>
</gene>
<feature type="transmembrane region" description="Helical" evidence="1">
    <location>
        <begin position="20"/>
        <end position="41"/>
    </location>
</feature>
<organism evidence="2 3">
    <name type="scientific">Victivallis lenta</name>
    <dbReference type="NCBI Taxonomy" id="2606640"/>
    <lineage>
        <taxon>Bacteria</taxon>
        <taxon>Pseudomonadati</taxon>
        <taxon>Lentisphaerota</taxon>
        <taxon>Lentisphaeria</taxon>
        <taxon>Victivallales</taxon>
        <taxon>Victivallaceae</taxon>
        <taxon>Victivallis</taxon>
    </lineage>
</organism>
<dbReference type="Proteomes" id="UP000435649">
    <property type="component" value="Unassembled WGS sequence"/>
</dbReference>
<evidence type="ECO:0000313" key="2">
    <source>
        <dbReference type="EMBL" id="MST97455.1"/>
    </source>
</evidence>
<accession>A0A844G3H9</accession>
<keyword evidence="1" id="KW-1133">Transmembrane helix</keyword>
<dbReference type="PANTHER" id="PTHR30093:SF2">
    <property type="entry name" value="TYPE II SECRETION SYSTEM PROTEIN H"/>
    <property type="match status" value="1"/>
</dbReference>
<reference evidence="2 3" key="1">
    <citation type="submission" date="2019-08" db="EMBL/GenBank/DDBJ databases">
        <title>In-depth cultivation of the pig gut microbiome towards novel bacterial diversity and tailored functional studies.</title>
        <authorList>
            <person name="Wylensek D."/>
            <person name="Hitch T.C.A."/>
            <person name="Clavel T."/>
        </authorList>
    </citation>
    <scope>NUCLEOTIDE SEQUENCE [LARGE SCALE GENOMIC DNA]</scope>
    <source>
        <strain evidence="2 3">BBE-744-WT-12</strain>
    </source>
</reference>
<evidence type="ECO:0000256" key="1">
    <source>
        <dbReference type="SAM" id="Phobius"/>
    </source>
</evidence>
<sequence>MKRDSRPTALPDGRLYRFTLIELLVVIAIITILAAMLLPALNKSRAAAQSTQCTSDLKQMGLGFAVYASDFNDYIAPPWVGSWAVGQSMKYTIWGRDKDDGPLASYFPYKVSRLGCPTFLPASDNPYTSSYAYNNGGLCNTSSDECKGTITKWHRLTEANAPAQTVTVFDGAVGGWGWLAVRGTDDGNSGCYAIYKYRYPHNRHANIAWLDGHVNAMTERELFRGGTHVAWMTWKQYYYFRLVK</sequence>
<dbReference type="AlphaFoldDB" id="A0A844G3H9"/>
<name>A0A844G3H9_9BACT</name>
<keyword evidence="1" id="KW-0812">Transmembrane</keyword>
<comment type="caution">
    <text evidence="2">The sequence shown here is derived from an EMBL/GenBank/DDBJ whole genome shotgun (WGS) entry which is preliminary data.</text>
</comment>
<dbReference type="NCBIfam" id="TIGR02532">
    <property type="entry name" value="IV_pilin_GFxxxE"/>
    <property type="match status" value="1"/>
</dbReference>
<evidence type="ECO:0000313" key="3">
    <source>
        <dbReference type="Proteomes" id="UP000435649"/>
    </source>
</evidence>
<dbReference type="Gene3D" id="3.30.700.10">
    <property type="entry name" value="Glycoprotein, Type 4 Pilin"/>
    <property type="match status" value="1"/>
</dbReference>
<dbReference type="RefSeq" id="WP_106055424.1">
    <property type="nucleotide sequence ID" value="NZ_VUNS01000010.1"/>
</dbReference>
<dbReference type="EMBL" id="VUNS01000010">
    <property type="protein sequence ID" value="MST97455.1"/>
    <property type="molecule type" value="Genomic_DNA"/>
</dbReference>